<dbReference type="PATRIC" id="fig|889378.3.peg.1549"/>
<evidence type="ECO:0000259" key="2">
    <source>
        <dbReference type="Pfam" id="PF03781"/>
    </source>
</evidence>
<dbReference type="Pfam" id="PF03781">
    <property type="entry name" value="FGE-sulfatase"/>
    <property type="match status" value="1"/>
</dbReference>
<keyword evidence="1" id="KW-0472">Membrane</keyword>
<reference evidence="5" key="1">
    <citation type="journal article" date="2013" name="Stand. Genomic Sci.">
        <title>Complete genome sequence of the halophilic bacterium Spirochaeta africana type strain (Z-7692(T)) from the alkaline Lake Magadi in the East African Rift.</title>
        <authorList>
            <person name="Liolos K."/>
            <person name="Abt B."/>
            <person name="Scheuner C."/>
            <person name="Teshima H."/>
            <person name="Held B."/>
            <person name="Lapidus A."/>
            <person name="Nolan M."/>
            <person name="Lucas S."/>
            <person name="Deshpande S."/>
            <person name="Cheng J.F."/>
            <person name="Tapia R."/>
            <person name="Goodwin L.A."/>
            <person name="Pitluck S."/>
            <person name="Pagani I."/>
            <person name="Ivanova N."/>
            <person name="Mavromatis K."/>
            <person name="Mikhailova N."/>
            <person name="Huntemann M."/>
            <person name="Pati A."/>
            <person name="Chen A."/>
            <person name="Palaniappan K."/>
            <person name="Land M."/>
            <person name="Rohde M."/>
            <person name="Tindall B.J."/>
            <person name="Detter J.C."/>
            <person name="Goker M."/>
            <person name="Bristow J."/>
            <person name="Eisen J.A."/>
            <person name="Markowitz V."/>
            <person name="Hugenholtz P."/>
            <person name="Woyke T."/>
            <person name="Klenk H.P."/>
            <person name="Kyrpides N.C."/>
        </authorList>
    </citation>
    <scope>NUCLEOTIDE SEQUENCE</scope>
    <source>
        <strain evidence="5">ATCC 700263 / DSM 8902 / Z-7692</strain>
    </source>
</reference>
<dbReference type="SUPFAM" id="SSF56436">
    <property type="entry name" value="C-type lectin-like"/>
    <property type="match status" value="1"/>
</dbReference>
<evidence type="ECO:0000313" key="4">
    <source>
        <dbReference type="EMBL" id="AFG37616.1"/>
    </source>
</evidence>
<dbReference type="InterPro" id="IPR051043">
    <property type="entry name" value="Sulfatase_Mod_Factor_Kinase"/>
</dbReference>
<dbReference type="RefSeq" id="WP_014455599.1">
    <property type="nucleotide sequence ID" value="NC_017098.1"/>
</dbReference>
<dbReference type="STRING" id="889378.Spiaf_1557"/>
<dbReference type="InterPro" id="IPR042095">
    <property type="entry name" value="SUMF_sf"/>
</dbReference>
<dbReference type="HOGENOM" id="CLU_514721_0_0_12"/>
<evidence type="ECO:0008006" key="6">
    <source>
        <dbReference type="Google" id="ProtNLM"/>
    </source>
</evidence>
<feature type="domain" description="Sulfatase-modifying factor enzyme-like" evidence="2">
    <location>
        <begin position="313"/>
        <end position="519"/>
    </location>
</feature>
<dbReference type="GO" id="GO:0120147">
    <property type="term" value="F:formylglycine-generating oxidase activity"/>
    <property type="evidence" value="ECO:0007669"/>
    <property type="project" value="TreeGrafter"/>
</dbReference>
<dbReference type="InterPro" id="IPR016187">
    <property type="entry name" value="CTDL_fold"/>
</dbReference>
<dbReference type="Gene3D" id="3.90.1580.10">
    <property type="entry name" value="paralog of FGE (formylglycine-generating enzyme)"/>
    <property type="match status" value="1"/>
</dbReference>
<feature type="transmembrane region" description="Helical" evidence="1">
    <location>
        <begin position="30"/>
        <end position="53"/>
    </location>
</feature>
<feature type="domain" description="PEGA" evidence="3">
    <location>
        <begin position="59"/>
        <end position="111"/>
    </location>
</feature>
<evidence type="ECO:0000313" key="5">
    <source>
        <dbReference type="Proteomes" id="UP000007383"/>
    </source>
</evidence>
<dbReference type="Pfam" id="PF08308">
    <property type="entry name" value="PEGA"/>
    <property type="match status" value="1"/>
</dbReference>
<dbReference type="InterPro" id="IPR013229">
    <property type="entry name" value="PEGA"/>
</dbReference>
<dbReference type="InterPro" id="IPR005532">
    <property type="entry name" value="SUMF_dom"/>
</dbReference>
<proteinExistence type="predicted"/>
<organism evidence="4 5">
    <name type="scientific">Spirochaeta africana (strain ATCC 700263 / DSM 8902 / Z-7692)</name>
    <dbReference type="NCBI Taxonomy" id="889378"/>
    <lineage>
        <taxon>Bacteria</taxon>
        <taxon>Pseudomonadati</taxon>
        <taxon>Spirochaetota</taxon>
        <taxon>Spirochaetia</taxon>
        <taxon>Spirochaetales</taxon>
        <taxon>Spirochaetaceae</taxon>
        <taxon>Spirochaeta</taxon>
    </lineage>
</organism>
<dbReference type="PANTHER" id="PTHR23150">
    <property type="entry name" value="SULFATASE MODIFYING FACTOR 1, 2"/>
    <property type="match status" value="1"/>
</dbReference>
<keyword evidence="5" id="KW-1185">Reference proteome</keyword>
<evidence type="ECO:0000259" key="3">
    <source>
        <dbReference type="Pfam" id="PF08308"/>
    </source>
</evidence>
<accession>H9UJC3</accession>
<sequence length="529" mass="57620">MSAKQIPDAHPTPVEPVRLPPVFGISPLTYLPIGLLTLVMLAIAGVLVLPGLLRYGSLVTFSSVPHSAAIYIDGKYHGSTPSEIFLPAGSYDVQLETPHHETAQQKIQVDGRRFASLLLPRRQQVGISLTLNQPEELARETVQEYAAWAIAGGESQRYRIPAVLTPAVHRLLLDQQQSHAETVLAHSIDNTATVAAARDLLAASLLLEARIPSSAGAIGVLRRIARIEQNSEAALLWFEQILPEPLQQQLAGTPYFMDRSEQIATGLITATAPHGFGPEGLETLPAADPESITIPVAGEQLRFVYVPSTEYLHGISTGSHDSRYFPRQEQVNGFYLLSSPVTRAQYAAVMGMGTDQLPAAPGGSTDPRIPMTGVSWDDTRQFIAALSPRLPSAYQTWSVQLPDSVQWEAAARWNGDPLPNAVLRHAQRSGPETVGQETGNIGLSDMTGNVWEWTRSWYRAAAGYQLDAGYTQAAGQDWPLAERIVRGASWATSPAQSDVEQIGMQPEHWKTDYLGFRIVLEPPQDTTTP</sequence>
<dbReference type="Proteomes" id="UP000007383">
    <property type="component" value="Chromosome"/>
</dbReference>
<dbReference type="KEGG" id="sfc:Spiaf_1557"/>
<dbReference type="OrthoDB" id="350046at2"/>
<evidence type="ECO:0000256" key="1">
    <source>
        <dbReference type="SAM" id="Phobius"/>
    </source>
</evidence>
<protein>
    <recommendedName>
        <fullName evidence="6">PEGA domain-containing protein</fullName>
    </recommendedName>
</protein>
<dbReference type="EMBL" id="CP003282">
    <property type="protein sequence ID" value="AFG37616.1"/>
    <property type="molecule type" value="Genomic_DNA"/>
</dbReference>
<keyword evidence="1" id="KW-1133">Transmembrane helix</keyword>
<dbReference type="eggNOG" id="COG1262">
    <property type="taxonomic scope" value="Bacteria"/>
</dbReference>
<dbReference type="PANTHER" id="PTHR23150:SF19">
    <property type="entry name" value="FORMYLGLYCINE-GENERATING ENZYME"/>
    <property type="match status" value="1"/>
</dbReference>
<gene>
    <name evidence="4" type="ordered locus">Spiaf_1557</name>
</gene>
<dbReference type="AlphaFoldDB" id="H9UJC3"/>
<name>H9UJC3_SPIAZ</name>
<keyword evidence="1" id="KW-0812">Transmembrane</keyword>